<dbReference type="PANTHER" id="PTHR10695:SF46">
    <property type="entry name" value="BIFUNCTIONAL COENZYME A SYNTHASE-RELATED"/>
    <property type="match status" value="1"/>
</dbReference>
<evidence type="ECO:0000256" key="5">
    <source>
        <dbReference type="HAMAP-Rule" id="MF_00376"/>
    </source>
</evidence>
<accession>A0ABT3WLX3</accession>
<dbReference type="EC" id="2.7.1.24" evidence="5 6"/>
<evidence type="ECO:0000256" key="6">
    <source>
        <dbReference type="NCBIfam" id="TIGR00152"/>
    </source>
</evidence>
<comment type="subcellular location">
    <subcellularLocation>
        <location evidence="5">Cytoplasm</location>
    </subcellularLocation>
</comment>
<dbReference type="Proteomes" id="UP001165575">
    <property type="component" value="Unassembled WGS sequence"/>
</dbReference>
<reference evidence="7 8" key="1">
    <citation type="submission" date="2022-07" db="EMBL/GenBank/DDBJ databases">
        <title>Bombella genomes.</title>
        <authorList>
            <person name="Harer L."/>
            <person name="Styblova S."/>
            <person name="Ehrmann M."/>
        </authorList>
    </citation>
    <scope>NUCLEOTIDE SEQUENCE [LARGE SCALE GENOMIC DNA]</scope>
    <source>
        <strain evidence="7 8">TMW 2.2556</strain>
    </source>
</reference>
<comment type="function">
    <text evidence="5">Catalyzes the phosphorylation of the 3'-hydroxyl group of dephosphocoenzyme A to form coenzyme A.</text>
</comment>
<dbReference type="CDD" id="cd02022">
    <property type="entry name" value="DPCK"/>
    <property type="match status" value="1"/>
</dbReference>
<comment type="similarity">
    <text evidence="1 5">Belongs to the CoaE family.</text>
</comment>
<dbReference type="Pfam" id="PF01121">
    <property type="entry name" value="CoaE"/>
    <property type="match status" value="1"/>
</dbReference>
<keyword evidence="2 5" id="KW-0547">Nucleotide-binding</keyword>
<evidence type="ECO:0000256" key="1">
    <source>
        <dbReference type="ARBA" id="ARBA00009018"/>
    </source>
</evidence>
<dbReference type="EMBL" id="JANIDX010000002">
    <property type="protein sequence ID" value="MCX5619294.1"/>
    <property type="molecule type" value="Genomic_DNA"/>
</dbReference>
<comment type="caution">
    <text evidence="7">The sequence shown here is derived from an EMBL/GenBank/DDBJ whole genome shotgun (WGS) entry which is preliminary data.</text>
</comment>
<evidence type="ECO:0000256" key="3">
    <source>
        <dbReference type="ARBA" id="ARBA00022840"/>
    </source>
</evidence>
<gene>
    <name evidence="5 7" type="primary">coaE</name>
    <name evidence="7" type="ORF">NQF89_02480</name>
</gene>
<keyword evidence="5" id="KW-0963">Cytoplasm</keyword>
<evidence type="ECO:0000313" key="8">
    <source>
        <dbReference type="Proteomes" id="UP001165575"/>
    </source>
</evidence>
<evidence type="ECO:0000256" key="4">
    <source>
        <dbReference type="ARBA" id="ARBA00022993"/>
    </source>
</evidence>
<dbReference type="RefSeq" id="WP_266137434.1">
    <property type="nucleotide sequence ID" value="NZ_JANIDX010000002.1"/>
</dbReference>
<dbReference type="PROSITE" id="PS51219">
    <property type="entry name" value="DPCK"/>
    <property type="match status" value="1"/>
</dbReference>
<evidence type="ECO:0000256" key="2">
    <source>
        <dbReference type="ARBA" id="ARBA00022741"/>
    </source>
</evidence>
<keyword evidence="3 5" id="KW-0067">ATP-binding</keyword>
<comment type="pathway">
    <text evidence="5">Cofactor biosynthesis; coenzyme A biosynthesis; CoA from (R)-pantothenate: step 5/5.</text>
</comment>
<keyword evidence="8" id="KW-1185">Reference proteome</keyword>
<proteinExistence type="inferred from homology"/>
<evidence type="ECO:0000313" key="7">
    <source>
        <dbReference type="EMBL" id="MCX5619294.1"/>
    </source>
</evidence>
<keyword evidence="4 5" id="KW-0173">Coenzyme A biosynthesis</keyword>
<sequence length="211" mass="23775">MYVLGLTGGMAAGKSTIAALFRRAKVPVFDADACVHRLQAPHGRAIGPLQRAFPAVVHNGQLDRVALRRLIGQDAAVLPRLEQIIHPLVRQERRAFLARCRARGVPFCVLDIPLLWETGAERDCTAVMVVEAPLAVRIARLRQRHQHRGQMSVEEAKAFLTRQMTDQERRQRADIVIKTGLSRAFSARQIHRFLQQLRQERDEASAQEGKI</sequence>
<dbReference type="HAMAP" id="MF_00376">
    <property type="entry name" value="Dephospho_CoA_kinase"/>
    <property type="match status" value="1"/>
</dbReference>
<dbReference type="SUPFAM" id="SSF52540">
    <property type="entry name" value="P-loop containing nucleoside triphosphate hydrolases"/>
    <property type="match status" value="1"/>
</dbReference>
<name>A0ABT3WLX3_9PROT</name>
<dbReference type="GO" id="GO:0004140">
    <property type="term" value="F:dephospho-CoA kinase activity"/>
    <property type="evidence" value="ECO:0007669"/>
    <property type="project" value="UniProtKB-EC"/>
</dbReference>
<keyword evidence="5 7" id="KW-0808">Transferase</keyword>
<dbReference type="NCBIfam" id="TIGR00152">
    <property type="entry name" value="dephospho-CoA kinase"/>
    <property type="match status" value="1"/>
</dbReference>
<comment type="catalytic activity">
    <reaction evidence="5">
        <text>3'-dephospho-CoA + ATP = ADP + CoA + H(+)</text>
        <dbReference type="Rhea" id="RHEA:18245"/>
        <dbReference type="ChEBI" id="CHEBI:15378"/>
        <dbReference type="ChEBI" id="CHEBI:30616"/>
        <dbReference type="ChEBI" id="CHEBI:57287"/>
        <dbReference type="ChEBI" id="CHEBI:57328"/>
        <dbReference type="ChEBI" id="CHEBI:456216"/>
        <dbReference type="EC" id="2.7.1.24"/>
    </reaction>
</comment>
<dbReference type="InterPro" id="IPR001977">
    <property type="entry name" value="Depp_CoAkinase"/>
</dbReference>
<dbReference type="InterPro" id="IPR027417">
    <property type="entry name" value="P-loop_NTPase"/>
</dbReference>
<organism evidence="7 8">
    <name type="scientific">Bombella pollinis</name>
    <dbReference type="NCBI Taxonomy" id="2967337"/>
    <lineage>
        <taxon>Bacteria</taxon>
        <taxon>Pseudomonadati</taxon>
        <taxon>Pseudomonadota</taxon>
        <taxon>Alphaproteobacteria</taxon>
        <taxon>Acetobacterales</taxon>
        <taxon>Acetobacteraceae</taxon>
        <taxon>Bombella</taxon>
    </lineage>
</organism>
<keyword evidence="5 7" id="KW-0418">Kinase</keyword>
<dbReference type="Gene3D" id="3.40.50.300">
    <property type="entry name" value="P-loop containing nucleotide triphosphate hydrolases"/>
    <property type="match status" value="1"/>
</dbReference>
<protein>
    <recommendedName>
        <fullName evidence="5 6">Dephospho-CoA kinase</fullName>
        <ecNumber evidence="5 6">2.7.1.24</ecNumber>
    </recommendedName>
    <alternativeName>
        <fullName evidence="5">Dephosphocoenzyme A kinase</fullName>
    </alternativeName>
</protein>
<dbReference type="PANTHER" id="PTHR10695">
    <property type="entry name" value="DEPHOSPHO-COA KINASE-RELATED"/>
    <property type="match status" value="1"/>
</dbReference>
<feature type="binding site" evidence="5">
    <location>
        <begin position="11"/>
        <end position="16"/>
    </location>
    <ligand>
        <name>ATP</name>
        <dbReference type="ChEBI" id="CHEBI:30616"/>
    </ligand>
</feature>